<reference evidence="3" key="1">
    <citation type="submission" date="2019-12" db="EMBL/GenBank/DDBJ databases">
        <title>An insight into the sialome of adult female Ixodes ricinus ticks feeding for 6 days.</title>
        <authorList>
            <person name="Perner J."/>
            <person name="Ribeiro J.M.C."/>
        </authorList>
    </citation>
    <scope>NUCLEOTIDE SEQUENCE</scope>
    <source>
        <strain evidence="3">Semi-engorged</strain>
        <tissue evidence="3">Salivary glands</tissue>
    </source>
</reference>
<feature type="signal peptide" evidence="2">
    <location>
        <begin position="1"/>
        <end position="33"/>
    </location>
</feature>
<proteinExistence type="predicted"/>
<evidence type="ECO:0000313" key="3">
    <source>
        <dbReference type="EMBL" id="MXU97104.1"/>
    </source>
</evidence>
<feature type="region of interest" description="Disordered" evidence="1">
    <location>
        <begin position="141"/>
        <end position="160"/>
    </location>
</feature>
<evidence type="ECO:0000256" key="2">
    <source>
        <dbReference type="SAM" id="SignalP"/>
    </source>
</evidence>
<feature type="compositionally biased region" description="Basic and acidic residues" evidence="1">
    <location>
        <begin position="47"/>
        <end position="60"/>
    </location>
</feature>
<organism evidence="3">
    <name type="scientific">Ixodes ricinus</name>
    <name type="common">Common tick</name>
    <name type="synonym">Acarus ricinus</name>
    <dbReference type="NCBI Taxonomy" id="34613"/>
    <lineage>
        <taxon>Eukaryota</taxon>
        <taxon>Metazoa</taxon>
        <taxon>Ecdysozoa</taxon>
        <taxon>Arthropoda</taxon>
        <taxon>Chelicerata</taxon>
        <taxon>Arachnida</taxon>
        <taxon>Acari</taxon>
        <taxon>Parasitiformes</taxon>
        <taxon>Ixodida</taxon>
        <taxon>Ixodoidea</taxon>
        <taxon>Ixodidae</taxon>
        <taxon>Ixodinae</taxon>
        <taxon>Ixodes</taxon>
    </lineage>
</organism>
<accession>A0A6B0V5N3</accession>
<dbReference type="AlphaFoldDB" id="A0A6B0V5N3"/>
<protein>
    <submittedName>
        <fullName evidence="3">Putative secreted protein</fullName>
    </submittedName>
</protein>
<sequence length="246" mass="26601">MNWQGACRPLSSWSHGFVALGFLASSQWSSGKAVPSSEAHITSLVSRRAEHGPSHPDQGEVIHSVPPQGLRTHVRLLSGLLASSQPQSPRTSAVTASIERMHWTSRTWVPSPHVRSQSLHSPTSQEAHSVSSLQSRCLLGLGPTPERQIESSASREPASTRCWQNTSRSCVPLPQLPGHGSHSLTYHVAGQGSTLQGLVASGLMVGLHRSLDTFSKVVALEQYTARVWTPPPQVCEHSPKSPEFQL</sequence>
<feature type="region of interest" description="Disordered" evidence="1">
    <location>
        <begin position="46"/>
        <end position="65"/>
    </location>
</feature>
<dbReference type="EMBL" id="GIFC01015021">
    <property type="protein sequence ID" value="MXU97104.1"/>
    <property type="molecule type" value="Transcribed_RNA"/>
</dbReference>
<evidence type="ECO:0000256" key="1">
    <source>
        <dbReference type="SAM" id="MobiDB-lite"/>
    </source>
</evidence>
<feature type="region of interest" description="Disordered" evidence="1">
    <location>
        <begin position="109"/>
        <end position="129"/>
    </location>
</feature>
<name>A0A6B0V5N3_IXORI</name>
<feature type="chain" id="PRO_5025351206" evidence="2">
    <location>
        <begin position="34"/>
        <end position="246"/>
    </location>
</feature>
<keyword evidence="2" id="KW-0732">Signal</keyword>